<reference evidence="2" key="1">
    <citation type="submission" date="2023-07" db="EMBL/GenBank/DDBJ databases">
        <title>Genomic Encyclopedia of Type Strains, Phase IV (KMG-IV): sequencing the most valuable type-strain genomes for metagenomic binning, comparative biology and taxonomic classification.</title>
        <authorList>
            <person name="Goeker M."/>
        </authorList>
    </citation>
    <scope>NUCLEOTIDE SEQUENCE</scope>
    <source>
        <strain evidence="2">DSM 23947</strain>
    </source>
</reference>
<protein>
    <recommendedName>
        <fullName evidence="1">FHA domain-containing protein</fullName>
    </recommendedName>
</protein>
<evidence type="ECO:0000313" key="2">
    <source>
        <dbReference type="EMBL" id="MDQ0215292.1"/>
    </source>
</evidence>
<dbReference type="AlphaFoldDB" id="A0AAJ1T169"/>
<dbReference type="Proteomes" id="UP001237207">
    <property type="component" value="Unassembled WGS sequence"/>
</dbReference>
<dbReference type="InterPro" id="IPR000253">
    <property type="entry name" value="FHA_dom"/>
</dbReference>
<accession>A0AAJ1T169</accession>
<dbReference type="RefSeq" id="WP_307257288.1">
    <property type="nucleotide sequence ID" value="NZ_JAUSUC010000017.1"/>
</dbReference>
<evidence type="ECO:0000313" key="3">
    <source>
        <dbReference type="Proteomes" id="UP001237207"/>
    </source>
</evidence>
<feature type="domain" description="FHA" evidence="1">
    <location>
        <begin position="90"/>
        <end position="141"/>
    </location>
</feature>
<dbReference type="CDD" id="cd00060">
    <property type="entry name" value="FHA"/>
    <property type="match status" value="1"/>
</dbReference>
<evidence type="ECO:0000259" key="1">
    <source>
        <dbReference type="PROSITE" id="PS50006"/>
    </source>
</evidence>
<dbReference type="Pfam" id="PF00498">
    <property type="entry name" value="FHA"/>
    <property type="match status" value="1"/>
</dbReference>
<dbReference type="InterPro" id="IPR050923">
    <property type="entry name" value="Cell_Proc_Reg/RNA_Proc"/>
</dbReference>
<dbReference type="EMBL" id="JAUSUC010000017">
    <property type="protein sequence ID" value="MDQ0215292.1"/>
    <property type="molecule type" value="Genomic_DNA"/>
</dbReference>
<dbReference type="PANTHER" id="PTHR23308">
    <property type="entry name" value="NUCLEAR INHIBITOR OF PROTEIN PHOSPHATASE-1"/>
    <property type="match status" value="1"/>
</dbReference>
<dbReference type="PROSITE" id="PS50006">
    <property type="entry name" value="FHA_DOMAIN"/>
    <property type="match status" value="1"/>
</dbReference>
<dbReference type="SMART" id="SM00240">
    <property type="entry name" value="FHA"/>
    <property type="match status" value="1"/>
</dbReference>
<keyword evidence="3" id="KW-1185">Reference proteome</keyword>
<dbReference type="Gene3D" id="2.60.200.20">
    <property type="match status" value="1"/>
</dbReference>
<dbReference type="InterPro" id="IPR008984">
    <property type="entry name" value="SMAD_FHA_dom_sf"/>
</dbReference>
<gene>
    <name evidence="2" type="ORF">J2S13_001692</name>
</gene>
<name>A0AAJ1T169_9BACI</name>
<proteinExistence type="predicted"/>
<organism evidence="2 3">
    <name type="scientific">Oikeobacillus pervagus</name>
    <dbReference type="NCBI Taxonomy" id="1325931"/>
    <lineage>
        <taxon>Bacteria</taxon>
        <taxon>Bacillati</taxon>
        <taxon>Bacillota</taxon>
        <taxon>Bacilli</taxon>
        <taxon>Bacillales</taxon>
        <taxon>Bacillaceae</taxon>
        <taxon>Oikeobacillus</taxon>
    </lineage>
</organism>
<comment type="caution">
    <text evidence="2">The sequence shown here is derived from an EMBL/GenBank/DDBJ whole genome shotgun (WGS) entry which is preliminary data.</text>
</comment>
<sequence>MNEVRVCDLCHHHNESHSLICENCGEDISFIPSTIIRKERFVQNNENPEVSELLQGEDEPSTTQKTARLIEAKLINVLSGYTVILPPEGGVLGRSGTIDPRHFQKNRFVSNQHARFSLSGDEFIVQDLNSTNGTKLNGVRLSPDREYPLQEGDKLTFANMEFLFEK</sequence>
<dbReference type="SUPFAM" id="SSF49879">
    <property type="entry name" value="SMAD/FHA domain"/>
    <property type="match status" value="1"/>
</dbReference>